<feature type="region of interest" description="Disordered" evidence="1">
    <location>
        <begin position="27"/>
        <end position="57"/>
    </location>
</feature>
<dbReference type="Proteomes" id="UP000267798">
    <property type="component" value="Unassembled WGS sequence"/>
</dbReference>
<dbReference type="InterPro" id="IPR050490">
    <property type="entry name" value="Bact_solute-bd_prot1"/>
</dbReference>
<accession>A0A3A6PVI1</accession>
<dbReference type="PANTHER" id="PTHR43649">
    <property type="entry name" value="ARABINOSE-BINDING PROTEIN-RELATED"/>
    <property type="match status" value="1"/>
</dbReference>
<gene>
    <name evidence="3" type="ORF">D3P09_17420</name>
</gene>
<evidence type="ECO:0000256" key="1">
    <source>
        <dbReference type="SAM" id="MobiDB-lite"/>
    </source>
</evidence>
<reference evidence="3 4" key="1">
    <citation type="submission" date="2018-09" db="EMBL/GenBank/DDBJ databases">
        <title>Paenibacillus aracenensis nov. sp. isolated from a cave in southern Spain.</title>
        <authorList>
            <person name="Jurado V."/>
            <person name="Gutierrez-Patricio S."/>
            <person name="Gonzalez-Pimentel J.L."/>
            <person name="Miller A.Z."/>
            <person name="Laiz L."/>
            <person name="Saiz-Jimenez C."/>
        </authorList>
    </citation>
    <scope>NUCLEOTIDE SEQUENCE [LARGE SCALE GENOMIC DNA]</scope>
    <source>
        <strain evidence="3 4">JCM 19203</strain>
    </source>
</reference>
<dbReference type="EMBL" id="QXQB01000004">
    <property type="protein sequence ID" value="RJX37874.1"/>
    <property type="molecule type" value="Genomic_DNA"/>
</dbReference>
<dbReference type="AlphaFoldDB" id="A0A3A6PVI1"/>
<name>A0A3A6PVI1_9BACL</name>
<evidence type="ECO:0000313" key="3">
    <source>
        <dbReference type="EMBL" id="RJX37874.1"/>
    </source>
</evidence>
<comment type="caution">
    <text evidence="3">The sequence shown here is derived from an EMBL/GenBank/DDBJ whole genome shotgun (WGS) entry which is preliminary data.</text>
</comment>
<keyword evidence="2" id="KW-0732">Signal</keyword>
<proteinExistence type="predicted"/>
<dbReference type="OrthoDB" id="2752887at2"/>
<protein>
    <submittedName>
        <fullName evidence="3">Extracellular solute-binding protein</fullName>
    </submittedName>
</protein>
<dbReference type="PANTHER" id="PTHR43649:SF17">
    <property type="entry name" value="ABC TRANSPORTER SOLUTE BINDING PROTEIN-SUGAR TRANSPORT"/>
    <property type="match status" value="1"/>
</dbReference>
<evidence type="ECO:0000313" key="4">
    <source>
        <dbReference type="Proteomes" id="UP000267798"/>
    </source>
</evidence>
<sequence>MMKKKSLLLIVSAVLLFSTMLAACSNSGSNTEKPSPTAPASNNPGNNGGGTEEPKGDAWEFGSEPLSFSLYYHYNWADFLGMDEYPATKWLKENKQLDIKAIQANGSANDVMATMIVGNKLPDVIWMDRFHQDFDRLYQAGQLVPLDDYLEKYPNLLKWAGKEKLDLLRSPDGKLYKFPNWYTDKSTNTAGYAINKKIHREMGSPTLETIDDLYKYLVDVKAKYGDQVIPFEPDRAVDGQGVGVLYTAFKEGALYDSVGRQLIGVPNGDKLTSLFTDPAFRESQKFVSKLYREKLMTQDAFTQTDEMVTEKLLANRVAVYASSNVTQKTNLAHSEIIKENPDDGYFVIWPFHKAGLDKNKIYPGGYDKLGWNVAVITKNAKDPEKIFAFLDWFTGPDGMNLQFFGPEGKNWKGYDGEGSPIFTDQFDPVEVADIQTKNTWIQIVGNTSYIDPAKMKMEERLPEKDRNWQAKYQSEITWPTGIDITEFKDLTPPTDSEEANIQTLMTELLTQVLAESSQAKSDSDVDKILDKAEADAKKSGYERLLEWRTEQWQAKRKILGLS</sequence>
<dbReference type="PROSITE" id="PS51257">
    <property type="entry name" value="PROKAR_LIPOPROTEIN"/>
    <property type="match status" value="1"/>
</dbReference>
<dbReference type="RefSeq" id="WP_120112601.1">
    <property type="nucleotide sequence ID" value="NZ_QXQB01000004.1"/>
</dbReference>
<dbReference type="SUPFAM" id="SSF53850">
    <property type="entry name" value="Periplasmic binding protein-like II"/>
    <property type="match status" value="1"/>
</dbReference>
<feature type="signal peptide" evidence="2">
    <location>
        <begin position="1"/>
        <end position="22"/>
    </location>
</feature>
<dbReference type="InterPro" id="IPR006059">
    <property type="entry name" value="SBP"/>
</dbReference>
<organism evidence="3 4">
    <name type="scientific">Paenibacillus pinisoli</name>
    <dbReference type="NCBI Taxonomy" id="1276110"/>
    <lineage>
        <taxon>Bacteria</taxon>
        <taxon>Bacillati</taxon>
        <taxon>Bacillota</taxon>
        <taxon>Bacilli</taxon>
        <taxon>Bacillales</taxon>
        <taxon>Paenibacillaceae</taxon>
        <taxon>Paenibacillus</taxon>
    </lineage>
</organism>
<dbReference type="Pfam" id="PF01547">
    <property type="entry name" value="SBP_bac_1"/>
    <property type="match status" value="1"/>
</dbReference>
<feature type="chain" id="PRO_5039606209" evidence="2">
    <location>
        <begin position="23"/>
        <end position="562"/>
    </location>
</feature>
<feature type="compositionally biased region" description="Low complexity" evidence="1">
    <location>
        <begin position="33"/>
        <end position="45"/>
    </location>
</feature>
<keyword evidence="4" id="KW-1185">Reference proteome</keyword>
<dbReference type="Gene3D" id="3.40.190.10">
    <property type="entry name" value="Periplasmic binding protein-like II"/>
    <property type="match status" value="2"/>
</dbReference>
<evidence type="ECO:0000256" key="2">
    <source>
        <dbReference type="SAM" id="SignalP"/>
    </source>
</evidence>